<protein>
    <submittedName>
        <fullName evidence="2">Unannotated protein</fullName>
    </submittedName>
</protein>
<organism evidence="2">
    <name type="scientific">freshwater metagenome</name>
    <dbReference type="NCBI Taxonomy" id="449393"/>
    <lineage>
        <taxon>unclassified sequences</taxon>
        <taxon>metagenomes</taxon>
        <taxon>ecological metagenomes</taxon>
    </lineage>
</organism>
<evidence type="ECO:0000256" key="1">
    <source>
        <dbReference type="SAM" id="MobiDB-lite"/>
    </source>
</evidence>
<gene>
    <name evidence="2" type="ORF">UFOPK1827_01245</name>
</gene>
<dbReference type="AlphaFoldDB" id="A0A6J6HA29"/>
<feature type="region of interest" description="Disordered" evidence="1">
    <location>
        <begin position="1"/>
        <end position="22"/>
    </location>
</feature>
<feature type="compositionally biased region" description="Polar residues" evidence="1">
    <location>
        <begin position="1"/>
        <end position="13"/>
    </location>
</feature>
<name>A0A6J6HA29_9ZZZZ</name>
<sequence length="60" mass="6109">MSEQLPSAASNETAEPADDVLDANGPCMSCGSPNARIWHTPDGPARLCPPCATLNGIGCP</sequence>
<accession>A0A6J6HA29</accession>
<evidence type="ECO:0000313" key="2">
    <source>
        <dbReference type="EMBL" id="CAB4610572.1"/>
    </source>
</evidence>
<proteinExistence type="predicted"/>
<reference evidence="2" key="1">
    <citation type="submission" date="2020-05" db="EMBL/GenBank/DDBJ databases">
        <authorList>
            <person name="Chiriac C."/>
            <person name="Salcher M."/>
            <person name="Ghai R."/>
            <person name="Kavagutti S V."/>
        </authorList>
    </citation>
    <scope>NUCLEOTIDE SEQUENCE</scope>
</reference>
<dbReference type="EMBL" id="CAEZUO010000061">
    <property type="protein sequence ID" value="CAB4610572.1"/>
    <property type="molecule type" value="Genomic_DNA"/>
</dbReference>